<dbReference type="AlphaFoldDB" id="A0A086Z119"/>
<dbReference type="EMBL" id="JGYK01000001">
    <property type="protein sequence ID" value="KFI40219.1"/>
    <property type="molecule type" value="Genomic_DNA"/>
</dbReference>
<organism evidence="1 2">
    <name type="scientific">Bifidobacterium actinocoloniiforme DSM 22766</name>
    <dbReference type="NCBI Taxonomy" id="1437605"/>
    <lineage>
        <taxon>Bacteria</taxon>
        <taxon>Bacillati</taxon>
        <taxon>Actinomycetota</taxon>
        <taxon>Actinomycetes</taxon>
        <taxon>Bifidobacteriales</taxon>
        <taxon>Bifidobacteriaceae</taxon>
        <taxon>Bifidobacterium</taxon>
    </lineage>
</organism>
<dbReference type="KEGG" id="bact:AB656_03215"/>
<accession>A0A086Z119</accession>
<gene>
    <name evidence="1" type="ORF">BACT_0921</name>
</gene>
<reference evidence="1 2" key="1">
    <citation type="submission" date="2014-03" db="EMBL/GenBank/DDBJ databases">
        <title>Genomics of Bifidobacteria.</title>
        <authorList>
            <person name="Ventura M."/>
            <person name="Milani C."/>
            <person name="Lugli G.A."/>
        </authorList>
    </citation>
    <scope>NUCLEOTIDE SEQUENCE [LARGE SCALE GENOMIC DNA]</scope>
    <source>
        <strain evidence="1 2">DSM 22766</strain>
    </source>
</reference>
<proteinExistence type="predicted"/>
<dbReference type="eggNOG" id="ENOG5031SQ3">
    <property type="taxonomic scope" value="Bacteria"/>
</dbReference>
<keyword evidence="2" id="KW-1185">Reference proteome</keyword>
<name>A0A086Z119_9BIFI</name>
<protein>
    <submittedName>
        <fullName evidence="1">Uncharacterized protein</fullName>
    </submittedName>
</protein>
<evidence type="ECO:0000313" key="1">
    <source>
        <dbReference type="EMBL" id="KFI40219.1"/>
    </source>
</evidence>
<dbReference type="RefSeq" id="WP_033503791.1">
    <property type="nucleotide sequence ID" value="NZ_CP011786.1"/>
</dbReference>
<dbReference type="OrthoDB" id="3239687at2"/>
<dbReference type="PATRIC" id="fig|1437605.7.peg.662"/>
<evidence type="ECO:0000313" key="2">
    <source>
        <dbReference type="Proteomes" id="UP000029015"/>
    </source>
</evidence>
<comment type="caution">
    <text evidence="1">The sequence shown here is derived from an EMBL/GenBank/DDBJ whole genome shotgun (WGS) entry which is preliminary data.</text>
</comment>
<sequence length="226" mass="24633">MQNLTLMHGGTVKRGMYGHIETGGRVFVEPGTHFQSMHVTGDLICANICGGTLVIDGSFQLPTGELKTGSLSGQGRILGEGSIRTARLDFKGLIRTEGDIVVKQTLKFTGLMEGQRWVAARQIDILGVVQAQTMLASNVTIRNMHPKVVPLEHVKWMVRASRVPMIICREANIHRCGCHLLQAYEAELREGSLVREAVCLTTLTMDQSSAAVLIQGGPKRKHVAGH</sequence>
<dbReference type="Proteomes" id="UP000029015">
    <property type="component" value="Unassembled WGS sequence"/>
</dbReference>